<evidence type="ECO:0000313" key="2">
    <source>
        <dbReference type="WBParaSite" id="nRc.2.0.1.t17806-RA"/>
    </source>
</evidence>
<organism evidence="1 2">
    <name type="scientific">Romanomermis culicivorax</name>
    <name type="common">Nematode worm</name>
    <dbReference type="NCBI Taxonomy" id="13658"/>
    <lineage>
        <taxon>Eukaryota</taxon>
        <taxon>Metazoa</taxon>
        <taxon>Ecdysozoa</taxon>
        <taxon>Nematoda</taxon>
        <taxon>Enoplea</taxon>
        <taxon>Dorylaimia</taxon>
        <taxon>Mermithida</taxon>
        <taxon>Mermithoidea</taxon>
        <taxon>Mermithidae</taxon>
        <taxon>Romanomermis</taxon>
    </lineage>
</organism>
<proteinExistence type="predicted"/>
<dbReference type="Proteomes" id="UP000887565">
    <property type="component" value="Unplaced"/>
</dbReference>
<reference evidence="2" key="1">
    <citation type="submission" date="2022-11" db="UniProtKB">
        <authorList>
            <consortium name="WormBaseParasite"/>
        </authorList>
    </citation>
    <scope>IDENTIFICATION</scope>
</reference>
<dbReference type="AlphaFoldDB" id="A0A915IVH0"/>
<accession>A0A915IVH0</accession>
<name>A0A915IVH0_ROMCU</name>
<protein>
    <submittedName>
        <fullName evidence="2">Uncharacterized protein</fullName>
    </submittedName>
</protein>
<sequence length="151" mass="16114">LYNQCLHNNAHGQESQGTESKYRHKVSLILDQEGTVAWQIRPVAGSYMQLPLSGPQCSGGTPGPGPIFQCGPPPNVMVQQGPMGGVLLAGPPLNQPPHLHPAMSLPPGHPSAMGVGSVMGDPLGGPVHFTCFNLESRLSDMNRRLLQRPRE</sequence>
<dbReference type="WBParaSite" id="nRc.2.0.1.t17806-RA">
    <property type="protein sequence ID" value="nRc.2.0.1.t17806-RA"/>
    <property type="gene ID" value="nRc.2.0.1.g17806"/>
</dbReference>
<keyword evidence="1" id="KW-1185">Reference proteome</keyword>
<evidence type="ECO:0000313" key="1">
    <source>
        <dbReference type="Proteomes" id="UP000887565"/>
    </source>
</evidence>